<dbReference type="EMBL" id="BPVZ01000101">
    <property type="protein sequence ID" value="GKV33480.1"/>
    <property type="molecule type" value="Genomic_DNA"/>
</dbReference>
<protein>
    <submittedName>
        <fullName evidence="1">Uncharacterized protein</fullName>
    </submittedName>
</protein>
<sequence>MTQLKPQTYPFFSLSHLVEESQYLISFANAINFEGLSIASKGNVYETEKHGAK</sequence>
<dbReference type="AlphaFoldDB" id="A0AAV5L8S4"/>
<keyword evidence="2" id="KW-1185">Reference proteome</keyword>
<gene>
    <name evidence="1" type="ORF">SLEP1_g41993</name>
</gene>
<organism evidence="1 2">
    <name type="scientific">Rubroshorea leprosula</name>
    <dbReference type="NCBI Taxonomy" id="152421"/>
    <lineage>
        <taxon>Eukaryota</taxon>
        <taxon>Viridiplantae</taxon>
        <taxon>Streptophyta</taxon>
        <taxon>Embryophyta</taxon>
        <taxon>Tracheophyta</taxon>
        <taxon>Spermatophyta</taxon>
        <taxon>Magnoliopsida</taxon>
        <taxon>eudicotyledons</taxon>
        <taxon>Gunneridae</taxon>
        <taxon>Pentapetalae</taxon>
        <taxon>rosids</taxon>
        <taxon>malvids</taxon>
        <taxon>Malvales</taxon>
        <taxon>Dipterocarpaceae</taxon>
        <taxon>Rubroshorea</taxon>
    </lineage>
</organism>
<reference evidence="1 2" key="1">
    <citation type="journal article" date="2021" name="Commun. Biol.">
        <title>The genome of Shorea leprosula (Dipterocarpaceae) highlights the ecological relevance of drought in aseasonal tropical rainforests.</title>
        <authorList>
            <person name="Ng K.K.S."/>
            <person name="Kobayashi M.J."/>
            <person name="Fawcett J.A."/>
            <person name="Hatakeyama M."/>
            <person name="Paape T."/>
            <person name="Ng C.H."/>
            <person name="Ang C.C."/>
            <person name="Tnah L.H."/>
            <person name="Lee C.T."/>
            <person name="Nishiyama T."/>
            <person name="Sese J."/>
            <person name="O'Brien M.J."/>
            <person name="Copetti D."/>
            <person name="Mohd Noor M.I."/>
            <person name="Ong R.C."/>
            <person name="Putra M."/>
            <person name="Sireger I.Z."/>
            <person name="Indrioko S."/>
            <person name="Kosugi Y."/>
            <person name="Izuno A."/>
            <person name="Isagi Y."/>
            <person name="Lee S.L."/>
            <person name="Shimizu K.K."/>
        </authorList>
    </citation>
    <scope>NUCLEOTIDE SEQUENCE [LARGE SCALE GENOMIC DNA]</scope>
    <source>
        <strain evidence="1">214</strain>
    </source>
</reference>
<comment type="caution">
    <text evidence="1">The sequence shown here is derived from an EMBL/GenBank/DDBJ whole genome shotgun (WGS) entry which is preliminary data.</text>
</comment>
<evidence type="ECO:0000313" key="2">
    <source>
        <dbReference type="Proteomes" id="UP001054252"/>
    </source>
</evidence>
<dbReference type="Proteomes" id="UP001054252">
    <property type="component" value="Unassembled WGS sequence"/>
</dbReference>
<accession>A0AAV5L8S4</accession>
<evidence type="ECO:0000313" key="1">
    <source>
        <dbReference type="EMBL" id="GKV33480.1"/>
    </source>
</evidence>
<proteinExistence type="predicted"/>
<name>A0AAV5L8S4_9ROSI</name>